<reference evidence="2" key="1">
    <citation type="journal article" date="2019" name="bioRxiv">
        <title>The Genome of the Zebra Mussel, Dreissena polymorpha: A Resource for Invasive Species Research.</title>
        <authorList>
            <person name="McCartney M.A."/>
            <person name="Auch B."/>
            <person name="Kono T."/>
            <person name="Mallez S."/>
            <person name="Zhang Y."/>
            <person name="Obille A."/>
            <person name="Becker A."/>
            <person name="Abrahante J.E."/>
            <person name="Garbe J."/>
            <person name="Badalamenti J.P."/>
            <person name="Herman A."/>
            <person name="Mangelson H."/>
            <person name="Liachko I."/>
            <person name="Sullivan S."/>
            <person name="Sone E.D."/>
            <person name="Koren S."/>
            <person name="Silverstein K.A.T."/>
            <person name="Beckman K.B."/>
            <person name="Gohl D.M."/>
        </authorList>
    </citation>
    <scope>NUCLEOTIDE SEQUENCE</scope>
    <source>
        <strain evidence="2">Duluth1</strain>
        <tissue evidence="2">Whole animal</tissue>
    </source>
</reference>
<dbReference type="Proteomes" id="UP000828390">
    <property type="component" value="Unassembled WGS sequence"/>
</dbReference>
<protein>
    <recommendedName>
        <fullName evidence="1">APCDD1 domain-containing protein</fullName>
    </recommendedName>
</protein>
<feature type="domain" description="APCDD1" evidence="1">
    <location>
        <begin position="1"/>
        <end position="52"/>
    </location>
</feature>
<gene>
    <name evidence="2" type="ORF">DPMN_070433</name>
</gene>
<comment type="caution">
    <text evidence="2">The sequence shown here is derived from an EMBL/GenBank/DDBJ whole genome shotgun (WGS) entry which is preliminary data.</text>
</comment>
<proteinExistence type="predicted"/>
<accession>A0A9D3Z533</accession>
<organism evidence="2 3">
    <name type="scientific">Dreissena polymorpha</name>
    <name type="common">Zebra mussel</name>
    <name type="synonym">Mytilus polymorpha</name>
    <dbReference type="NCBI Taxonomy" id="45954"/>
    <lineage>
        <taxon>Eukaryota</taxon>
        <taxon>Metazoa</taxon>
        <taxon>Spiralia</taxon>
        <taxon>Lophotrochozoa</taxon>
        <taxon>Mollusca</taxon>
        <taxon>Bivalvia</taxon>
        <taxon>Autobranchia</taxon>
        <taxon>Heteroconchia</taxon>
        <taxon>Euheterodonta</taxon>
        <taxon>Imparidentia</taxon>
        <taxon>Neoheterodontei</taxon>
        <taxon>Myida</taxon>
        <taxon>Dreissenoidea</taxon>
        <taxon>Dreissenidae</taxon>
        <taxon>Dreissena</taxon>
    </lineage>
</organism>
<evidence type="ECO:0000313" key="3">
    <source>
        <dbReference type="Proteomes" id="UP000828390"/>
    </source>
</evidence>
<evidence type="ECO:0000313" key="2">
    <source>
        <dbReference type="EMBL" id="KAH3710936.1"/>
    </source>
</evidence>
<sequence length="60" mass="6969">MNEIQLIRVERRIEKSISGAVTPRELHLGDVSTDVTRRRQYVPTHYQAPLVKPWVSISQL</sequence>
<dbReference type="EMBL" id="JAIWYP010000014">
    <property type="protein sequence ID" value="KAH3710936.1"/>
    <property type="molecule type" value="Genomic_DNA"/>
</dbReference>
<dbReference type="InterPro" id="IPR029405">
    <property type="entry name" value="APCDD1_dom"/>
</dbReference>
<name>A0A9D3Z533_DREPO</name>
<reference evidence="2" key="2">
    <citation type="submission" date="2020-11" db="EMBL/GenBank/DDBJ databases">
        <authorList>
            <person name="McCartney M.A."/>
            <person name="Auch B."/>
            <person name="Kono T."/>
            <person name="Mallez S."/>
            <person name="Becker A."/>
            <person name="Gohl D.M."/>
            <person name="Silverstein K.A.T."/>
            <person name="Koren S."/>
            <person name="Bechman K.B."/>
            <person name="Herman A."/>
            <person name="Abrahante J.E."/>
            <person name="Garbe J."/>
        </authorList>
    </citation>
    <scope>NUCLEOTIDE SEQUENCE</scope>
    <source>
        <strain evidence="2">Duluth1</strain>
        <tissue evidence="2">Whole animal</tissue>
    </source>
</reference>
<dbReference type="AlphaFoldDB" id="A0A9D3Z533"/>
<evidence type="ECO:0000259" key="1">
    <source>
        <dbReference type="Pfam" id="PF14921"/>
    </source>
</evidence>
<dbReference type="Pfam" id="PF14921">
    <property type="entry name" value="APCDDC"/>
    <property type="match status" value="1"/>
</dbReference>
<keyword evidence="3" id="KW-1185">Reference proteome</keyword>